<evidence type="ECO:0000259" key="3">
    <source>
        <dbReference type="Pfam" id="PF07859"/>
    </source>
</evidence>
<dbReference type="Gene3D" id="3.40.50.1820">
    <property type="entry name" value="alpha/beta hydrolase"/>
    <property type="match status" value="1"/>
</dbReference>
<dbReference type="EMBL" id="JANSLM010000002">
    <property type="protein sequence ID" value="MDT8836738.1"/>
    <property type="molecule type" value="Genomic_DNA"/>
</dbReference>
<organism evidence="4 5">
    <name type="scientific">Paraburkholderia fungorum</name>
    <dbReference type="NCBI Taxonomy" id="134537"/>
    <lineage>
        <taxon>Bacteria</taxon>
        <taxon>Pseudomonadati</taxon>
        <taxon>Pseudomonadota</taxon>
        <taxon>Betaproteobacteria</taxon>
        <taxon>Burkholderiales</taxon>
        <taxon>Burkholderiaceae</taxon>
        <taxon>Paraburkholderia</taxon>
    </lineage>
</organism>
<feature type="domain" description="Alpha/beta hydrolase fold-3" evidence="3">
    <location>
        <begin position="89"/>
        <end position="290"/>
    </location>
</feature>
<evidence type="ECO:0000313" key="5">
    <source>
        <dbReference type="Proteomes" id="UP001246473"/>
    </source>
</evidence>
<keyword evidence="2 4" id="KW-0378">Hydrolase</keyword>
<dbReference type="PANTHER" id="PTHR48081">
    <property type="entry name" value="AB HYDROLASE SUPERFAMILY PROTEIN C4A8.06C"/>
    <property type="match status" value="1"/>
</dbReference>
<protein>
    <submittedName>
        <fullName evidence="4">Alpha/beta hydrolase</fullName>
    </submittedName>
</protein>
<comment type="caution">
    <text evidence="4">The sequence shown here is derived from an EMBL/GenBank/DDBJ whole genome shotgun (WGS) entry which is preliminary data.</text>
</comment>
<dbReference type="RefSeq" id="WP_106356905.1">
    <property type="nucleotide sequence ID" value="NZ_JANSLM010000002.1"/>
</dbReference>
<comment type="similarity">
    <text evidence="1">Belongs to the 'GDXG' lipolytic enzyme family.</text>
</comment>
<dbReference type="AlphaFoldDB" id="A0AAP5Q3Z7"/>
<evidence type="ECO:0000313" key="4">
    <source>
        <dbReference type="EMBL" id="MDT8836738.1"/>
    </source>
</evidence>
<reference evidence="4" key="1">
    <citation type="submission" date="2022-08" db="EMBL/GenBank/DDBJ databases">
        <authorList>
            <person name="Kim S.-J."/>
        </authorList>
    </citation>
    <scope>NUCLEOTIDE SEQUENCE</scope>
    <source>
        <strain evidence="4">KJ</strain>
    </source>
</reference>
<name>A0AAP5Q3Z7_9BURK</name>
<dbReference type="Proteomes" id="UP001246473">
    <property type="component" value="Unassembled WGS sequence"/>
</dbReference>
<dbReference type="PANTHER" id="PTHR48081:SF30">
    <property type="entry name" value="ACETYL-HYDROLASE LIPR-RELATED"/>
    <property type="match status" value="1"/>
</dbReference>
<evidence type="ECO:0000256" key="1">
    <source>
        <dbReference type="ARBA" id="ARBA00010515"/>
    </source>
</evidence>
<dbReference type="Pfam" id="PF07859">
    <property type="entry name" value="Abhydrolase_3"/>
    <property type="match status" value="1"/>
</dbReference>
<dbReference type="SUPFAM" id="SSF53474">
    <property type="entry name" value="alpha/beta-Hydrolases"/>
    <property type="match status" value="1"/>
</dbReference>
<dbReference type="InterPro" id="IPR029058">
    <property type="entry name" value="AB_hydrolase_fold"/>
</dbReference>
<gene>
    <name evidence="4" type="ORF">ParKJ_04895</name>
</gene>
<evidence type="ECO:0000256" key="2">
    <source>
        <dbReference type="ARBA" id="ARBA00022801"/>
    </source>
</evidence>
<dbReference type="InterPro" id="IPR050300">
    <property type="entry name" value="GDXG_lipolytic_enzyme"/>
</dbReference>
<dbReference type="InterPro" id="IPR013094">
    <property type="entry name" value="AB_hydrolase_3"/>
</dbReference>
<proteinExistence type="inferred from homology"/>
<dbReference type="GO" id="GO:0004806">
    <property type="term" value="F:triacylglycerol lipase activity"/>
    <property type="evidence" value="ECO:0007669"/>
    <property type="project" value="TreeGrafter"/>
</dbReference>
<sequence length="324" mass="34234">MQRSTTEDASRDFVVTHPLDPEDAKITAAARAMAAPMKGKLRGIEAREPFDSMMERVSPRDDVSFEAATVGGIAGFWVHPAHARSEEAILHLHSGWFNLGSAKAFRHLVGHIAARAGASAFIPDYRLAPEHRFPAAVDDVLASYRGLGERGIRRIAITGDSAGGNLALVLAARVSADATSKAALVGVAALSPVTDLTLSGETYVTRADADPYFTLPQVAELVRAYLGSADPKLPLASPLHGQLSGLPPVRIHVGDDEVLLDDSRSYVERAIAAGTDARLDVWMGMPHGFAGSVGNLKASAQALDAVGEFLTEKLLAGADSRTAR</sequence>
<accession>A0AAP5Q3Z7</accession>